<dbReference type="NCBIfam" id="NF007297">
    <property type="entry name" value="PRK09775.1"/>
    <property type="match status" value="1"/>
</dbReference>
<protein>
    <submittedName>
        <fullName evidence="5">Type II toxin-antitoxin system HipA family toxin YjjJ</fullName>
    </submittedName>
</protein>
<feature type="domain" description="HipA-like C-terminal" evidence="4">
    <location>
        <begin position="222"/>
        <end position="397"/>
    </location>
</feature>
<sequence length="475" mass="52778">MIYSRIYSLSAGEMARNEHIEKLRLLLSRGPAKASAIMDALVISQSTLSRLWQSIPDGVVLGAGKTRQYALQRQVPGAMAPLPLFCVSDDATVTVTGNLAPLEGGFYVLTHANARAYRLYQGIPWFLSDLRPHGFLGRFEPRRHRDLGLPDDIRTWTDEHVLQYLARRSENAAGNLILGNESYARYMLDRSRRRESLIPQARRAELYPVMARQVMQGEPPGSSAGGEQPKFTAMVERSAGDLIEHVMVKFSPPTSTPGGRRWGDLLVCEHLALAVLARNGIAAATTSILESGDRVFLEVVRVDRVGLEGRRPMATFEAFDGELGMLDQRWTAVALEMERSGKLAGDDVATVAILDLYGALIGNTDRHHGNIAVTWTADGKRCLVEAYDMLPMLYRPTAHGEVIEQEWVPHLTARLDLHHFDACCRMALVFWEDVMVDPRISREFKMDVARLHMNALHHLAPGTATHASPQTEKGA</sequence>
<accession>A0ABX0LRE7</accession>
<organism evidence="5 6">
    <name type="scientific">Massilia rubra</name>
    <dbReference type="NCBI Taxonomy" id="2607910"/>
    <lineage>
        <taxon>Bacteria</taxon>
        <taxon>Pseudomonadati</taxon>
        <taxon>Pseudomonadota</taxon>
        <taxon>Betaproteobacteria</taxon>
        <taxon>Burkholderiales</taxon>
        <taxon>Oxalobacteraceae</taxon>
        <taxon>Telluria group</taxon>
        <taxon>Massilia</taxon>
    </lineage>
</organism>
<comment type="caution">
    <text evidence="5">The sequence shown here is derived from an EMBL/GenBank/DDBJ whole genome shotgun (WGS) entry which is preliminary data.</text>
</comment>
<dbReference type="PANTHER" id="PTHR37419:SF8">
    <property type="entry name" value="TOXIN YJJJ"/>
    <property type="match status" value="1"/>
</dbReference>
<evidence type="ECO:0000313" key="5">
    <source>
        <dbReference type="EMBL" id="NHZ34935.1"/>
    </source>
</evidence>
<evidence type="ECO:0000259" key="4">
    <source>
        <dbReference type="Pfam" id="PF07804"/>
    </source>
</evidence>
<proteinExistence type="inferred from homology"/>
<dbReference type="Pfam" id="PF07804">
    <property type="entry name" value="HipA_C"/>
    <property type="match status" value="1"/>
</dbReference>
<gene>
    <name evidence="5" type="primary">yjjJ</name>
    <name evidence="5" type="ORF">F0185_15280</name>
</gene>
<name>A0ABX0LRE7_9BURK</name>
<reference evidence="5 6" key="1">
    <citation type="submission" date="2019-09" db="EMBL/GenBank/DDBJ databases">
        <title>Taxonomy of Antarctic Massilia spp.: description of Massilia rubra sp. nov., Massilia aquatica sp. nov., Massilia mucilaginosa sp. nov., Massilia frigida sp. nov. isolated from streams, lakes and regoliths.</title>
        <authorList>
            <person name="Holochova P."/>
            <person name="Sedlacek I."/>
            <person name="Kralova S."/>
            <person name="Maslanova I."/>
            <person name="Busse H.-J."/>
            <person name="Stankova E."/>
            <person name="Vrbovska V."/>
            <person name="Kovarovic V."/>
            <person name="Bartak M."/>
            <person name="Svec P."/>
            <person name="Pantucek R."/>
        </authorList>
    </citation>
    <scope>NUCLEOTIDE SEQUENCE [LARGE SCALE GENOMIC DNA]</scope>
    <source>
        <strain evidence="5 6">CCM 8692</strain>
    </source>
</reference>
<dbReference type="Proteomes" id="UP000785613">
    <property type="component" value="Unassembled WGS sequence"/>
</dbReference>
<dbReference type="InterPro" id="IPR052028">
    <property type="entry name" value="HipA_Ser/Thr_kinase"/>
</dbReference>
<evidence type="ECO:0000256" key="3">
    <source>
        <dbReference type="ARBA" id="ARBA00022777"/>
    </source>
</evidence>
<keyword evidence="3" id="KW-0418">Kinase</keyword>
<evidence type="ECO:0000256" key="1">
    <source>
        <dbReference type="ARBA" id="ARBA00010164"/>
    </source>
</evidence>
<keyword evidence="6" id="KW-1185">Reference proteome</keyword>
<evidence type="ECO:0000313" key="6">
    <source>
        <dbReference type="Proteomes" id="UP000785613"/>
    </source>
</evidence>
<keyword evidence="2" id="KW-0808">Transferase</keyword>
<dbReference type="PANTHER" id="PTHR37419">
    <property type="entry name" value="SERINE/THREONINE-PROTEIN KINASE TOXIN HIPA"/>
    <property type="match status" value="1"/>
</dbReference>
<dbReference type="EMBL" id="VUYU01000008">
    <property type="protein sequence ID" value="NHZ34935.1"/>
    <property type="molecule type" value="Genomic_DNA"/>
</dbReference>
<evidence type="ECO:0000256" key="2">
    <source>
        <dbReference type="ARBA" id="ARBA00022679"/>
    </source>
</evidence>
<comment type="similarity">
    <text evidence="1">Belongs to the HipA Ser/Thr kinase family.</text>
</comment>
<dbReference type="InterPro" id="IPR012893">
    <property type="entry name" value="HipA-like_C"/>
</dbReference>